<dbReference type="InterPro" id="IPR023213">
    <property type="entry name" value="CAT-like_dom_sf"/>
</dbReference>
<proteinExistence type="inferred from homology"/>
<dbReference type="AlphaFoldDB" id="A0A445I4U8"/>
<dbReference type="Gramene" id="XM_028333408.1">
    <property type="protein sequence ID" value="XP_028189209.1"/>
    <property type="gene ID" value="LOC114375583"/>
</dbReference>
<evidence type="ECO:0000256" key="2">
    <source>
        <dbReference type="SAM" id="MobiDB-lite"/>
    </source>
</evidence>
<dbReference type="Gene3D" id="3.30.559.10">
    <property type="entry name" value="Chloramphenicol acetyltransferase-like domain"/>
    <property type="match status" value="2"/>
</dbReference>
<comment type="similarity">
    <text evidence="1">Belongs to the plant acyltransferase family.</text>
</comment>
<organism evidence="4 5">
    <name type="scientific">Glycine soja</name>
    <name type="common">Wild soybean</name>
    <dbReference type="NCBI Taxonomy" id="3848"/>
    <lineage>
        <taxon>Eukaryota</taxon>
        <taxon>Viridiplantae</taxon>
        <taxon>Streptophyta</taxon>
        <taxon>Embryophyta</taxon>
        <taxon>Tracheophyta</taxon>
        <taxon>Spermatophyta</taxon>
        <taxon>Magnoliopsida</taxon>
        <taxon>eudicotyledons</taxon>
        <taxon>Gunneridae</taxon>
        <taxon>Pentapetalae</taxon>
        <taxon>rosids</taxon>
        <taxon>fabids</taxon>
        <taxon>Fabales</taxon>
        <taxon>Fabaceae</taxon>
        <taxon>Papilionoideae</taxon>
        <taxon>50 kb inversion clade</taxon>
        <taxon>NPAAA clade</taxon>
        <taxon>indigoferoid/millettioid clade</taxon>
        <taxon>Phaseoleae</taxon>
        <taxon>Glycine</taxon>
        <taxon>Glycine subgen. Soja</taxon>
    </lineage>
</organism>
<name>A0A445I4U8_GLYSO</name>
<keyword evidence="5" id="KW-1185">Reference proteome</keyword>
<dbReference type="Proteomes" id="UP000289340">
    <property type="component" value="Chromosome 11"/>
</dbReference>
<gene>
    <name evidence="3" type="ORF">D0Y65_030488</name>
    <name evidence="4" type="ORF">D0Y65_030490</name>
</gene>
<dbReference type="Pfam" id="PF02458">
    <property type="entry name" value="Transferase"/>
    <property type="match status" value="1"/>
</dbReference>
<dbReference type="PANTHER" id="PTHR31642:SF175">
    <property type="entry name" value="SPERMIDINE HYDROXYCINNAMOYL TRANSFERASE"/>
    <property type="match status" value="1"/>
</dbReference>
<sequence length="481" mass="54209">MKTIVASYNITPNQPTPKDPLWLSDSDQIGVLGHVSILYIYRSAKEHNNNTVERMKNSLSKLLSYYYPVAGRLRLSKSGRMELDCNAKGVTLLEAETTNTFVDYGDDFSPSEFTDELIPKLDDTQQPIEEIPLLLVQLTRFHSGGDCEGLAIGVLLSHPLTDATGIIDFMNRWAKLSRGEELDPNEIPFLDRTLLKFPDIWLEKPREVNTREISKLDTSTLQHIPTSKLLDQWKKPVVPQTPEDDGIDKPKKRSGAMLKLTSSQVERLKNKAMANNHQSSKQGSRPNYSRFEVVAAHIWRCASKALGDDLTQVRFSVNFRNRMNPPLPHNYFGNAVANVATPEGDIISNPLGFAAHKIREASHAVTDEFVKSQLNVSRLGQVQLDNIRAFFMRQGHRVNIPYALNHNVLFLTSFTNMPVYESDFGWGKPVHFGLASRSPADRAAILPSPDGDGVIVALFFQTALMQLFKNYFYEDMYLSLL</sequence>
<dbReference type="GO" id="GO:0016747">
    <property type="term" value="F:acyltransferase activity, transferring groups other than amino-acyl groups"/>
    <property type="evidence" value="ECO:0007669"/>
    <property type="project" value="TreeGrafter"/>
</dbReference>
<dbReference type="EMBL" id="QZWG01000011">
    <property type="protein sequence ID" value="RZB80794.1"/>
    <property type="molecule type" value="Genomic_DNA"/>
</dbReference>
<dbReference type="Gramene" id="XM_028333403.1">
    <property type="protein sequence ID" value="XP_028189204.1"/>
    <property type="gene ID" value="LOC114375578"/>
</dbReference>
<reference evidence="4 5" key="1">
    <citation type="submission" date="2018-09" db="EMBL/GenBank/DDBJ databases">
        <title>A high-quality reference genome of wild soybean provides a powerful tool to mine soybean genomes.</title>
        <authorList>
            <person name="Xie M."/>
            <person name="Chung C.Y.L."/>
            <person name="Li M.-W."/>
            <person name="Wong F.-L."/>
            <person name="Chan T.-F."/>
            <person name="Lam H.-M."/>
        </authorList>
    </citation>
    <scope>NUCLEOTIDE SEQUENCE [LARGE SCALE GENOMIC DNA]</scope>
    <source>
        <strain evidence="5">cv. W05</strain>
        <tissue evidence="4">Hypocotyl of etiolated seedlings</tissue>
    </source>
</reference>
<comment type="caution">
    <text evidence="4">The sequence shown here is derived from an EMBL/GenBank/DDBJ whole genome shotgun (WGS) entry which is preliminary data.</text>
</comment>
<evidence type="ECO:0000313" key="3">
    <source>
        <dbReference type="EMBL" id="RZB80792.1"/>
    </source>
</evidence>
<evidence type="ECO:0000313" key="4">
    <source>
        <dbReference type="EMBL" id="RZB80794.1"/>
    </source>
</evidence>
<keyword evidence="4" id="KW-0808">Transferase</keyword>
<accession>A0A445I4U8</accession>
<dbReference type="InterPro" id="IPR050317">
    <property type="entry name" value="Plant_Fungal_Acyltransferase"/>
</dbReference>
<evidence type="ECO:0000313" key="5">
    <source>
        <dbReference type="Proteomes" id="UP000289340"/>
    </source>
</evidence>
<dbReference type="PANTHER" id="PTHR31642">
    <property type="entry name" value="TRICHOTHECENE 3-O-ACETYLTRANSFERASE"/>
    <property type="match status" value="1"/>
</dbReference>
<dbReference type="EMBL" id="QZWG01000011">
    <property type="protein sequence ID" value="RZB80792.1"/>
    <property type="molecule type" value="Genomic_DNA"/>
</dbReference>
<feature type="region of interest" description="Disordered" evidence="2">
    <location>
        <begin position="237"/>
        <end position="256"/>
    </location>
</feature>
<evidence type="ECO:0000256" key="1">
    <source>
        <dbReference type="ARBA" id="ARBA00009861"/>
    </source>
</evidence>
<protein>
    <submittedName>
        <fullName evidence="4">Spermidine hydroxycinnamoyl transferase</fullName>
    </submittedName>
</protein>